<comment type="caution">
    <text evidence="1">The sequence shown here is derived from an EMBL/GenBank/DDBJ whole genome shotgun (WGS) entry which is preliminary data.</text>
</comment>
<dbReference type="EMBL" id="JASBWT010000005">
    <property type="protein sequence ID" value="KAJ9104661.1"/>
    <property type="molecule type" value="Genomic_DNA"/>
</dbReference>
<protein>
    <submittedName>
        <fullName evidence="1">Uncharacterized protein</fullName>
    </submittedName>
</protein>
<dbReference type="Proteomes" id="UP001227268">
    <property type="component" value="Unassembled WGS sequence"/>
</dbReference>
<evidence type="ECO:0000313" key="1">
    <source>
        <dbReference type="EMBL" id="KAJ9104661.1"/>
    </source>
</evidence>
<accession>A0ACC2VZY2</accession>
<proteinExistence type="predicted"/>
<reference evidence="1" key="1">
    <citation type="submission" date="2023-04" db="EMBL/GenBank/DDBJ databases">
        <title>Draft Genome sequencing of Naganishia species isolated from polar environments using Oxford Nanopore Technology.</title>
        <authorList>
            <person name="Leo P."/>
            <person name="Venkateswaran K."/>
        </authorList>
    </citation>
    <scope>NUCLEOTIDE SEQUENCE</scope>
    <source>
        <strain evidence="1">MNA-CCFEE 5423</strain>
    </source>
</reference>
<name>A0ACC2VZY2_9TREE</name>
<organism evidence="1 2">
    <name type="scientific">Naganishia friedmannii</name>
    <dbReference type="NCBI Taxonomy" id="89922"/>
    <lineage>
        <taxon>Eukaryota</taxon>
        <taxon>Fungi</taxon>
        <taxon>Dikarya</taxon>
        <taxon>Basidiomycota</taxon>
        <taxon>Agaricomycotina</taxon>
        <taxon>Tremellomycetes</taxon>
        <taxon>Filobasidiales</taxon>
        <taxon>Filobasidiaceae</taxon>
        <taxon>Naganishia</taxon>
    </lineage>
</organism>
<gene>
    <name evidence="1" type="ORF">QFC21_002159</name>
</gene>
<evidence type="ECO:0000313" key="2">
    <source>
        <dbReference type="Proteomes" id="UP001227268"/>
    </source>
</evidence>
<sequence>MILNKKLTGSSMPIWSLLFLISHLLSPVAAALFRWPTGGRLVLEFYYDNNTAPTSIATPTEPVTTFIPPAPIVIRTSTSVALPTPAASVIAWLPTATMLPLGATAVSHQAPLPSASIAPSLDGEVSGPSDCASRLAEATNDTPDSSVNQQQDFLNSFETFIGAHRMKDPIHFAFPNTSAYNSFDELFRVDQARTGSKRWTDREPSADDDHKPSVANLTDVEQKRLHLIMSSRAHHFGSFVISPFGGYTIDCGLTRLPKYWSPDLDPPLINDLGNEWQAAIASKHRKAAKFEAAYQESKANQLAHESETATLKRRNTELSDLIAEGVRKIEQLDRTLKDADNKNSLADLKLNYANKKYLRATMYEFKTRHSRSTTDPGSTAVTLFIPPLYPPLPPTPFAFLAPRTWRPKVAWKIAQDKAWPLYRAFCLATALFVLFCILYVCEPEDELPPAPTAATPPPPPPPPQDENIYPGSIVSSSIETRGSDNHPDGPGLSASYIQPRQVQTQDRGTQTDLTDSGRTVTQAVPEVQLSGLPVPTQSGPASSTERSLSPHVEAVASEEVNEARSPFPTCDFNFTPPKPEPTTRRSNTSSPSTNRVPSTVSGPARNIIDEKVSDVSQQAREHLVSSSAAGPSSASKGKGKQVVSDLPVLTTAPATVYPAPTTVQSTTSSNNEVSAPAPKPLVETTVEPVINDTSVFMNKHVVTSPAPNTWVETEINSINLNATPLYSIAALNDTVMMPVHEEQAPTLPVRPAASSYTFFTQPVPHHQAPSNIPVECISYLSLVPTVYENTAPAARSNMAEFPFQGDYPPWTAPVQPAVDMDVDTLPTPTPQASIDPVWEEPVIQTSVSVFELIAAREETHVAPAVQQEHTALIGPAAVTVDIQPDAQPHAPSNNQEETPSQQEPVEEATLPAPTAPLPPSPEALADVIAATVPTPTSEIMAAPLDPTLTQEETKDTVDSPVKTPPSETAIQSQSSKPKAAVQAARNLKNKKAKAVAKESTSKPKGKGVKGKKMKSNKKKAVLGGVADGAVRVAAGGNEDSGDEEEEVDDLI</sequence>
<keyword evidence="2" id="KW-1185">Reference proteome</keyword>